<dbReference type="AlphaFoldDB" id="A0A8J7SDS1"/>
<dbReference type="GO" id="GO:0008168">
    <property type="term" value="F:methyltransferase activity"/>
    <property type="evidence" value="ECO:0007669"/>
    <property type="project" value="UniProtKB-KW"/>
</dbReference>
<accession>A0A8J7SDS1</accession>
<sequence length="240" mass="26292">MSTRATSDAAPTVDALPYKAELDAIAAAMPGPILQIGARRQVIDRSAENRRTWRERAADKGFVGADLEHGENVDAVFDICWPLDRIAAALLPSGQREFGGIVCAHLLEHVKDPFGAARNIAALLAPGGRVFIQVPWVQAFHAFPDDYWRISLSGLELLFEGLVPVDAFYSGGSSDVAYRITRGGRTDFSRRTREAEAELFQVLLPREASQRLLAQAGKRLHLSRGYLPVTVINFVAEKPA</sequence>
<dbReference type="SUPFAM" id="SSF53335">
    <property type="entry name" value="S-adenosyl-L-methionine-dependent methyltransferases"/>
    <property type="match status" value="1"/>
</dbReference>
<keyword evidence="1" id="KW-0808">Transferase</keyword>
<dbReference type="Pfam" id="PF13489">
    <property type="entry name" value="Methyltransf_23"/>
    <property type="match status" value="1"/>
</dbReference>
<keyword evidence="1" id="KW-0489">Methyltransferase</keyword>
<reference evidence="1" key="1">
    <citation type="submission" date="2020-12" db="EMBL/GenBank/DDBJ databases">
        <title>Bacterial taxonomy.</title>
        <authorList>
            <person name="Pan X."/>
        </authorList>
    </citation>
    <scope>NUCLEOTIDE SEQUENCE</scope>
    <source>
        <strain evidence="1">M0105</strain>
    </source>
</reference>
<comment type="caution">
    <text evidence="1">The sequence shown here is derived from an EMBL/GenBank/DDBJ whole genome shotgun (WGS) entry which is preliminary data.</text>
</comment>
<dbReference type="InterPro" id="IPR029063">
    <property type="entry name" value="SAM-dependent_MTases_sf"/>
</dbReference>
<proteinExistence type="predicted"/>
<dbReference type="Gene3D" id="3.40.50.150">
    <property type="entry name" value="Vaccinia Virus protein VP39"/>
    <property type="match status" value="1"/>
</dbReference>
<dbReference type="GO" id="GO:0032259">
    <property type="term" value="P:methylation"/>
    <property type="evidence" value="ECO:0007669"/>
    <property type="project" value="UniProtKB-KW"/>
</dbReference>
<gene>
    <name evidence="1" type="ORF">H0I76_09390</name>
</gene>
<dbReference type="Proteomes" id="UP000655420">
    <property type="component" value="Unassembled WGS sequence"/>
</dbReference>
<evidence type="ECO:0000313" key="2">
    <source>
        <dbReference type="Proteomes" id="UP000655420"/>
    </source>
</evidence>
<evidence type="ECO:0000313" key="1">
    <source>
        <dbReference type="EMBL" id="MBK0399403.1"/>
    </source>
</evidence>
<keyword evidence="2" id="KW-1185">Reference proteome</keyword>
<dbReference type="RefSeq" id="WP_200609612.1">
    <property type="nucleotide sequence ID" value="NZ_JAEHHL010000005.1"/>
</dbReference>
<protein>
    <submittedName>
        <fullName evidence="1">Methyltransferase domain-containing protein</fullName>
    </submittedName>
</protein>
<dbReference type="EMBL" id="JAEHHL010000005">
    <property type="protein sequence ID" value="MBK0399403.1"/>
    <property type="molecule type" value="Genomic_DNA"/>
</dbReference>
<organism evidence="1 2">
    <name type="scientific">Thermohalobaculum xanthum</name>
    <dbReference type="NCBI Taxonomy" id="2753746"/>
    <lineage>
        <taxon>Bacteria</taxon>
        <taxon>Pseudomonadati</taxon>
        <taxon>Pseudomonadota</taxon>
        <taxon>Alphaproteobacteria</taxon>
        <taxon>Rhodobacterales</taxon>
        <taxon>Paracoccaceae</taxon>
        <taxon>Thermohalobaculum</taxon>
    </lineage>
</organism>
<name>A0A8J7SDS1_9RHOB</name>